<accession>A0ABR4Q9C6</accession>
<reference evidence="2 3" key="1">
    <citation type="journal article" date="2022" name="Front. Cell. Infect. Microbiol.">
        <title>The Genomes of Two Strains of Taenia crassiceps the Animal Model for the Study of Human Cysticercosis.</title>
        <authorList>
            <person name="Bobes R.J."/>
            <person name="Estrada K."/>
            <person name="Rios-Valencia D.G."/>
            <person name="Calderon-Gallegos A."/>
            <person name="de la Torre P."/>
            <person name="Carrero J.C."/>
            <person name="Sanchez-Flores A."/>
            <person name="Laclette J.P."/>
        </authorList>
    </citation>
    <scope>NUCLEOTIDE SEQUENCE [LARGE SCALE GENOMIC DNA]</scope>
    <source>
        <strain evidence="2">WFUcys</strain>
    </source>
</reference>
<evidence type="ECO:0000313" key="2">
    <source>
        <dbReference type="EMBL" id="KAL5106234.1"/>
    </source>
</evidence>
<name>A0ABR4Q9C6_9CEST</name>
<protein>
    <submittedName>
        <fullName evidence="2">Uncharacterized protein</fullName>
    </submittedName>
</protein>
<gene>
    <name evidence="2" type="ORF">TcWFU_005388</name>
</gene>
<feature type="region of interest" description="Disordered" evidence="1">
    <location>
        <begin position="339"/>
        <end position="374"/>
    </location>
</feature>
<dbReference type="Proteomes" id="UP001651158">
    <property type="component" value="Unassembled WGS sequence"/>
</dbReference>
<evidence type="ECO:0000256" key="1">
    <source>
        <dbReference type="SAM" id="MobiDB-lite"/>
    </source>
</evidence>
<sequence length="374" mass="41733">MKNSLRSVVPAQFSPGPGISSVLRDIAKEECSDGTENGCSAVRLGGPKGFIAPDYGRIYVYIADLLTLVKTRPRVEDSDVVVLLDMLFCLLQATDYLLTKGSSGDIERAFSDVSDRIGVLISSISASYHHRCAFLKKISVSPIYEIESLTSSFNRDALTSASCRLNVLPYTAPLLVLKEARLSSNLSQCTLLKKAMKDIFREYWQLPVVQDEDLQKAQEKLAKFIINPLSIEARAVPSLCEYLSTLSMLMRHYEERIATHIADSTLLTTPGPHIVHNVLIHSAAKLIADYRSGKRKLARRISLPVERREIDRYINAVHIPRSDVPSIALRTKLSPQILRPLASRRRSNAPRAPTNPFKAKKASSHPPKLYRRVD</sequence>
<evidence type="ECO:0000313" key="3">
    <source>
        <dbReference type="Proteomes" id="UP001651158"/>
    </source>
</evidence>
<proteinExistence type="predicted"/>
<dbReference type="EMBL" id="JAKROA010000006">
    <property type="protein sequence ID" value="KAL5106234.1"/>
    <property type="molecule type" value="Genomic_DNA"/>
</dbReference>
<comment type="caution">
    <text evidence="2">The sequence shown here is derived from an EMBL/GenBank/DDBJ whole genome shotgun (WGS) entry which is preliminary data.</text>
</comment>
<organism evidence="2 3">
    <name type="scientific">Taenia crassiceps</name>
    <dbReference type="NCBI Taxonomy" id="6207"/>
    <lineage>
        <taxon>Eukaryota</taxon>
        <taxon>Metazoa</taxon>
        <taxon>Spiralia</taxon>
        <taxon>Lophotrochozoa</taxon>
        <taxon>Platyhelminthes</taxon>
        <taxon>Cestoda</taxon>
        <taxon>Eucestoda</taxon>
        <taxon>Cyclophyllidea</taxon>
        <taxon>Taeniidae</taxon>
        <taxon>Taenia</taxon>
    </lineage>
</organism>
<keyword evidence="3" id="KW-1185">Reference proteome</keyword>